<dbReference type="GO" id="GO:0009712">
    <property type="term" value="P:catechol-containing compound metabolic process"/>
    <property type="evidence" value="ECO:0007669"/>
    <property type="project" value="InterPro"/>
</dbReference>
<dbReference type="OrthoDB" id="9800887at2"/>
<feature type="domain" description="Intradiol ring-cleavage dioxygenases" evidence="7">
    <location>
        <begin position="129"/>
        <end position="157"/>
    </location>
</feature>
<dbReference type="EMBL" id="SGXC01000003">
    <property type="protein sequence ID" value="RZS78619.1"/>
    <property type="molecule type" value="Genomic_DNA"/>
</dbReference>
<proteinExistence type="inferred from homology"/>
<sequence length="291" mass="31864">MRNLNEDTITQAVLARHAQAPDARLKEIMTSLVQHLHEFAREVKLTEAEWAAGIEFLTATGHITDDKRQEFILLSDTLGLSTLVTAMNHRKPPACTEATVFGPFFVEGAPEYALGEDIANGAKGDPCFVRGTVRGVDGAPVGGAEMEVWQADAEGFYDVQNPDDPTHRGRGRIHSAPDGSFHFRSILAEAYPIPHDGPVGRMLAALGRHPWRPAHLHFMIRAEGYETLVTHVFRDGDQYLDSDAVFGVRSSLIAQWVRHEPGPTPDGGTSARPFYTLDFDFVLNPASGSAP</sequence>
<dbReference type="Gene3D" id="2.60.130.10">
    <property type="entry name" value="Aromatic compound dioxygenase"/>
    <property type="match status" value="1"/>
</dbReference>
<keyword evidence="6" id="KW-0408">Iron</keyword>
<dbReference type="SUPFAM" id="SSF49482">
    <property type="entry name" value="Aromatic compound dioxygenase"/>
    <property type="match status" value="1"/>
</dbReference>
<reference evidence="8 9" key="1">
    <citation type="submission" date="2019-02" db="EMBL/GenBank/DDBJ databases">
        <title>Genomic Encyclopedia of Type Strains, Phase IV (KMG-IV): sequencing the most valuable type-strain genomes for metagenomic binning, comparative biology and taxonomic classification.</title>
        <authorList>
            <person name="Goeker M."/>
        </authorList>
    </citation>
    <scope>NUCLEOTIDE SEQUENCE [LARGE SCALE GENOMIC DNA]</scope>
    <source>
        <strain evidence="8 9">K24</strain>
    </source>
</reference>
<dbReference type="PANTHER" id="PTHR33711:SF7">
    <property type="entry name" value="INTRADIOL RING-CLEAVAGE DIOXYGENASES DOMAIN-CONTAINING PROTEIN-RELATED"/>
    <property type="match status" value="1"/>
</dbReference>
<dbReference type="PROSITE" id="PS00083">
    <property type="entry name" value="INTRADIOL_DIOXYGENAS"/>
    <property type="match status" value="1"/>
</dbReference>
<dbReference type="PANTHER" id="PTHR33711">
    <property type="entry name" value="DIOXYGENASE, PUTATIVE (AFU_ORTHOLOGUE AFUA_2G02910)-RELATED"/>
    <property type="match status" value="1"/>
</dbReference>
<dbReference type="InterPro" id="IPR000627">
    <property type="entry name" value="Intradiol_dOase_C"/>
</dbReference>
<dbReference type="GO" id="GO:0018576">
    <property type="term" value="F:catechol 1,2-dioxygenase activity"/>
    <property type="evidence" value="ECO:0007669"/>
    <property type="project" value="InterPro"/>
</dbReference>
<accession>A0A4Q7N975</accession>
<dbReference type="Pfam" id="PF04444">
    <property type="entry name" value="Dioxygenase_N"/>
    <property type="match status" value="1"/>
</dbReference>
<evidence type="ECO:0000256" key="5">
    <source>
        <dbReference type="ARBA" id="ARBA00023002"/>
    </source>
</evidence>
<evidence type="ECO:0000313" key="8">
    <source>
        <dbReference type="EMBL" id="RZS78619.1"/>
    </source>
</evidence>
<dbReference type="InterPro" id="IPR050770">
    <property type="entry name" value="Intradiol_RC_Dioxygenase"/>
</dbReference>
<comment type="similarity">
    <text evidence="2">Belongs to the intradiol ring-cleavage dioxygenase family.</text>
</comment>
<keyword evidence="3" id="KW-0479">Metal-binding</keyword>
<comment type="cofactor">
    <cofactor evidence="1">
        <name>Fe(3+)</name>
        <dbReference type="ChEBI" id="CHEBI:29034"/>
    </cofactor>
</comment>
<evidence type="ECO:0000256" key="6">
    <source>
        <dbReference type="ARBA" id="ARBA00023004"/>
    </source>
</evidence>
<evidence type="ECO:0000313" key="9">
    <source>
        <dbReference type="Proteomes" id="UP000292445"/>
    </source>
</evidence>
<dbReference type="GO" id="GO:0008199">
    <property type="term" value="F:ferric iron binding"/>
    <property type="evidence" value="ECO:0007669"/>
    <property type="project" value="InterPro"/>
</dbReference>
<dbReference type="InterPro" id="IPR015889">
    <property type="entry name" value="Intradiol_dOase_core"/>
</dbReference>
<keyword evidence="5" id="KW-0560">Oxidoreductase</keyword>
<protein>
    <submittedName>
        <fullName evidence="8">Hydroxyquinol 1,2-dioxygenase</fullName>
    </submittedName>
</protein>
<name>A0A4Q7N975_9BURK</name>
<evidence type="ECO:0000259" key="7">
    <source>
        <dbReference type="PROSITE" id="PS00083"/>
    </source>
</evidence>
<evidence type="ECO:0000256" key="1">
    <source>
        <dbReference type="ARBA" id="ARBA00001965"/>
    </source>
</evidence>
<evidence type="ECO:0000256" key="2">
    <source>
        <dbReference type="ARBA" id="ARBA00007825"/>
    </source>
</evidence>
<dbReference type="InterPro" id="IPR039390">
    <property type="entry name" value="1_2-HQD/HQD"/>
</dbReference>
<keyword evidence="9" id="KW-1185">Reference proteome</keyword>
<dbReference type="Pfam" id="PF00775">
    <property type="entry name" value="Dioxygenase_C"/>
    <property type="match status" value="1"/>
</dbReference>
<keyword evidence="4 8" id="KW-0223">Dioxygenase</keyword>
<dbReference type="CDD" id="cd03461">
    <property type="entry name" value="1_2-HQD"/>
    <property type="match status" value="1"/>
</dbReference>
<evidence type="ECO:0000256" key="4">
    <source>
        <dbReference type="ARBA" id="ARBA00022964"/>
    </source>
</evidence>
<comment type="caution">
    <text evidence="8">The sequence shown here is derived from an EMBL/GenBank/DDBJ whole genome shotgun (WGS) entry which is preliminary data.</text>
</comment>
<gene>
    <name evidence="8" type="ORF">EV675_5274</name>
</gene>
<dbReference type="Proteomes" id="UP000292445">
    <property type="component" value="Unassembled WGS sequence"/>
</dbReference>
<dbReference type="InterPro" id="IPR007535">
    <property type="entry name" value="Catechol_dOase_N"/>
</dbReference>
<evidence type="ECO:0000256" key="3">
    <source>
        <dbReference type="ARBA" id="ARBA00022723"/>
    </source>
</evidence>
<dbReference type="RefSeq" id="WP_130361472.1">
    <property type="nucleotide sequence ID" value="NZ_SGXC01000003.1"/>
</dbReference>
<dbReference type="AlphaFoldDB" id="A0A4Q7N975"/>
<organism evidence="8 9">
    <name type="scientific">Pigmentiphaga kullae</name>
    <dbReference type="NCBI Taxonomy" id="151784"/>
    <lineage>
        <taxon>Bacteria</taxon>
        <taxon>Pseudomonadati</taxon>
        <taxon>Pseudomonadota</taxon>
        <taxon>Betaproteobacteria</taxon>
        <taxon>Burkholderiales</taxon>
        <taxon>Alcaligenaceae</taxon>
        <taxon>Pigmentiphaga</taxon>
    </lineage>
</organism>